<dbReference type="PANTHER" id="PTHR35714">
    <property type="entry name" value="OS02G0715300 PROTEIN"/>
    <property type="match status" value="1"/>
</dbReference>
<organism evidence="1 2">
    <name type="scientific">Citrullus colocynthis</name>
    <name type="common">colocynth</name>
    <dbReference type="NCBI Taxonomy" id="252529"/>
    <lineage>
        <taxon>Eukaryota</taxon>
        <taxon>Viridiplantae</taxon>
        <taxon>Streptophyta</taxon>
        <taxon>Embryophyta</taxon>
        <taxon>Tracheophyta</taxon>
        <taxon>Spermatophyta</taxon>
        <taxon>Magnoliopsida</taxon>
        <taxon>eudicotyledons</taxon>
        <taxon>Gunneridae</taxon>
        <taxon>Pentapetalae</taxon>
        <taxon>rosids</taxon>
        <taxon>fabids</taxon>
        <taxon>Cucurbitales</taxon>
        <taxon>Cucurbitaceae</taxon>
        <taxon>Benincaseae</taxon>
        <taxon>Citrullus</taxon>
    </lineage>
</organism>
<gene>
    <name evidence="1" type="ORF">CITCOLO1_LOCUS7927</name>
</gene>
<dbReference type="EMBL" id="OZ021736">
    <property type="protein sequence ID" value="CAK9316081.1"/>
    <property type="molecule type" value="Genomic_DNA"/>
</dbReference>
<reference evidence="1 2" key="1">
    <citation type="submission" date="2024-03" db="EMBL/GenBank/DDBJ databases">
        <authorList>
            <person name="Gkanogiannis A."/>
            <person name="Becerra Lopez-Lavalle L."/>
        </authorList>
    </citation>
    <scope>NUCLEOTIDE SEQUENCE [LARGE SCALE GENOMIC DNA]</scope>
</reference>
<dbReference type="PANTHER" id="PTHR35714:SF1">
    <property type="entry name" value="OS02G0715300 PROTEIN"/>
    <property type="match status" value="1"/>
</dbReference>
<keyword evidence="2" id="KW-1185">Reference proteome</keyword>
<accession>A0ABP0Y6P5</accession>
<proteinExistence type="predicted"/>
<sequence>MQIKGPTIIIFNPPPKPNKTPSLCQKHLSLLFPLSPRSDHRRHSLHRAHRRTSIAMTSIPRRSFLPTRPLNDALPVSQPDSAQTLRRRLSSISFKIQPISSPGTSWSFCRSKSVSSMRDFTGSSLRKWWDWGWSWILSRKAAFARDLEMNDEETKALGSNCRGSFKHLFYKVRSEFRKLIRSDRVGLPQTFKYDSVNYSKNFDDGVKS</sequence>
<evidence type="ECO:0000313" key="2">
    <source>
        <dbReference type="Proteomes" id="UP001642487"/>
    </source>
</evidence>
<name>A0ABP0Y6P5_9ROSI</name>
<dbReference type="Proteomes" id="UP001642487">
    <property type="component" value="Chromosome 2"/>
</dbReference>
<protein>
    <submittedName>
        <fullName evidence="1">Uncharacterized protein</fullName>
    </submittedName>
</protein>
<evidence type="ECO:0000313" key="1">
    <source>
        <dbReference type="EMBL" id="CAK9316081.1"/>
    </source>
</evidence>